<name>A0A1G9HG27_9PSED</name>
<keyword evidence="1" id="KW-0489">Methyltransferase</keyword>
<proteinExistence type="predicted"/>
<evidence type="ECO:0000313" key="1">
    <source>
        <dbReference type="EMBL" id="SDL11847.1"/>
    </source>
</evidence>
<dbReference type="NCBIfam" id="NF038110">
    <property type="entry name" value="Lys_methyl_FliB"/>
    <property type="match status" value="1"/>
</dbReference>
<dbReference type="EMBL" id="FNFD01000015">
    <property type="protein sequence ID" value="SDL11847.1"/>
    <property type="molecule type" value="Genomic_DNA"/>
</dbReference>
<organism evidence="1 2">
    <name type="scientific">Pseudomonas indica</name>
    <dbReference type="NCBI Taxonomy" id="137658"/>
    <lineage>
        <taxon>Bacteria</taxon>
        <taxon>Pseudomonadati</taxon>
        <taxon>Pseudomonadota</taxon>
        <taxon>Gammaproteobacteria</taxon>
        <taxon>Pseudomonadales</taxon>
        <taxon>Pseudomonadaceae</taxon>
        <taxon>Pseudomonas</taxon>
    </lineage>
</organism>
<reference evidence="1 2" key="1">
    <citation type="submission" date="2016-10" db="EMBL/GenBank/DDBJ databases">
        <authorList>
            <person name="de Groot N.N."/>
        </authorList>
    </citation>
    <scope>NUCLEOTIDE SEQUENCE [LARGE SCALE GENOMIC DNA]</scope>
    <source>
        <strain evidence="1 2">JCM 21544</strain>
    </source>
</reference>
<dbReference type="RefSeq" id="WP_084336347.1">
    <property type="nucleotide sequence ID" value="NZ_FNFD01000015.1"/>
</dbReference>
<dbReference type="STRING" id="137658.SAMN05216186_11530"/>
<protein>
    <submittedName>
        <fullName evidence="1">Lysine-N-methylase</fullName>
    </submittedName>
</protein>
<dbReference type="AlphaFoldDB" id="A0A1G9HG27"/>
<accession>A0A1G9HG27</accession>
<dbReference type="GO" id="GO:0008168">
    <property type="term" value="F:methyltransferase activity"/>
    <property type="evidence" value="ECO:0007669"/>
    <property type="project" value="UniProtKB-KW"/>
</dbReference>
<evidence type="ECO:0000313" key="2">
    <source>
        <dbReference type="Proteomes" id="UP000198706"/>
    </source>
</evidence>
<gene>
    <name evidence="1" type="ORF">SAMN05216186_11530</name>
</gene>
<dbReference type="GO" id="GO:0032259">
    <property type="term" value="P:methylation"/>
    <property type="evidence" value="ECO:0007669"/>
    <property type="project" value="UniProtKB-KW"/>
</dbReference>
<dbReference type="Proteomes" id="UP000198706">
    <property type="component" value="Unassembled WGS sequence"/>
</dbReference>
<sequence length="378" mass="41153">MGTLSVDVFNYVQRFACLVDRCEDTCCKDWRISVSERDRGLFGQALPLYENLIVKDSDGYQIAKGPDGHCVALTGGACKVHAQHGEKALSNICANFPRMFRLINGSLVKAASMGCPEVARLCLYGEDPFRLEEAQQDDFHLGDVRDQSFEDLQATDRRAVVKALLDLVLESGTTTGQALVRVFTLAERLEPLPHSQWAGAIPRLMAEAGSLAIPVELLAADPLLEVLAEAIQQPKVAETLRRRAATLSSGDAYRGLYQGEVRSALDAILKRFIAAEMTRIGFPFVSITSAGQDYGLNLVEWAANLAVRTLTLRHLLLAHVDPEAGRAPEPAVIVEVVYRFCRAVSHSPAVSAEKALRQAIGERGAGYLAALIALLPED</sequence>
<keyword evidence="2" id="KW-1185">Reference proteome</keyword>
<keyword evidence="1" id="KW-0808">Transferase</keyword>